<dbReference type="InterPro" id="IPR052016">
    <property type="entry name" value="Bact_Sigma-Reg"/>
</dbReference>
<dbReference type="Pfam" id="PF05227">
    <property type="entry name" value="CHASE3"/>
    <property type="match status" value="1"/>
</dbReference>
<evidence type="ECO:0000313" key="6">
    <source>
        <dbReference type="EMBL" id="AEH11388.1"/>
    </source>
</evidence>
<keyword evidence="2" id="KW-0378">Hydrolase</keyword>
<keyword evidence="3 4" id="KW-1133">Transmembrane helix</keyword>
<dbReference type="STRING" id="656024.FsymDg_4117"/>
<dbReference type="eggNOG" id="COG2208">
    <property type="taxonomic scope" value="Bacteria"/>
</dbReference>
<gene>
    <name evidence="6" type="ordered locus">FsymDg_4117</name>
</gene>
<evidence type="ECO:0000256" key="2">
    <source>
        <dbReference type="ARBA" id="ARBA00022801"/>
    </source>
</evidence>
<keyword evidence="1 4" id="KW-0812">Transmembrane</keyword>
<evidence type="ECO:0000256" key="1">
    <source>
        <dbReference type="ARBA" id="ARBA00022692"/>
    </source>
</evidence>
<dbReference type="Pfam" id="PF00672">
    <property type="entry name" value="HAMP"/>
    <property type="match status" value="1"/>
</dbReference>
<keyword evidence="7" id="KW-1185">Reference proteome</keyword>
<sequence>MAALLDHIADEDSDWRGYLTTGQPELHGSVLAGSRDISARINQLSASVAGLGRLPDLVRQVTEAYGVWSSHADPAVSAVRTENMVVIHSAEAAATRNSSFDTMRTRVATIQQEILRHQDQLSTQAGGAGWQLLAGALGAVFLGFLVVAVLVVAVLVVGVRRSVLTPLRGLLRAVGELARGGYDRAVLRNGPAEMAELGEGLDAMRLRVLAAIGQQGPTVAALRDALTASVTEIPGMRIAGRIIPAEGLLAGDWYDTFELPDGRLGFTVGDAAGHGPVAGVHALLVKQLLAAALLTEATPDEAIQQVQRCLGDTGEMFATAFVAIVDLETGLVEYANAGHPWPVIVRNPGGGRGAAVDEARAGGVEPGDADSDGADPDVEREALAVGDGLDARGGGKNEAGRAGFVTLAPTGPLVAAILPDGSGTWRTERALLAPGDVLCAYSDGITEARGPAGNQFGFRRLADELTRLPGRDPDALVSDLFTAVALHSRGCVADDQIAVAVGRSVSDIIAAPAQRPDGAVYPVGDTVTLPRNITAASE</sequence>
<dbReference type="GO" id="GO:0016020">
    <property type="term" value="C:membrane"/>
    <property type="evidence" value="ECO:0007669"/>
    <property type="project" value="InterPro"/>
</dbReference>
<protein>
    <submittedName>
        <fullName evidence="6">Protein serine/threonine phosphatase with extracellular sensor</fullName>
    </submittedName>
</protein>
<dbReference type="GO" id="GO:0007165">
    <property type="term" value="P:signal transduction"/>
    <property type="evidence" value="ECO:0007669"/>
    <property type="project" value="InterPro"/>
</dbReference>
<organism evidence="6 7">
    <name type="scientific">Candidatus Protofrankia datiscae</name>
    <dbReference type="NCBI Taxonomy" id="2716812"/>
    <lineage>
        <taxon>Bacteria</taxon>
        <taxon>Bacillati</taxon>
        <taxon>Actinomycetota</taxon>
        <taxon>Actinomycetes</taxon>
        <taxon>Frankiales</taxon>
        <taxon>Frankiaceae</taxon>
        <taxon>Protofrankia</taxon>
    </lineage>
</organism>
<dbReference type="EMBL" id="CP002801">
    <property type="protein sequence ID" value="AEH11388.1"/>
    <property type="molecule type" value="Genomic_DNA"/>
</dbReference>
<dbReference type="Gene3D" id="3.60.40.10">
    <property type="entry name" value="PPM-type phosphatase domain"/>
    <property type="match status" value="1"/>
</dbReference>
<evidence type="ECO:0000256" key="3">
    <source>
        <dbReference type="ARBA" id="ARBA00022989"/>
    </source>
</evidence>
<dbReference type="PROSITE" id="PS50885">
    <property type="entry name" value="HAMP"/>
    <property type="match status" value="1"/>
</dbReference>
<name>F8AW61_9ACTN</name>
<dbReference type="SUPFAM" id="SSF81606">
    <property type="entry name" value="PP2C-like"/>
    <property type="match status" value="1"/>
</dbReference>
<dbReference type="InterPro" id="IPR007891">
    <property type="entry name" value="CHASE3"/>
</dbReference>
<dbReference type="Gene3D" id="6.10.340.10">
    <property type="match status" value="1"/>
</dbReference>
<keyword evidence="4" id="KW-0472">Membrane</keyword>
<dbReference type="PANTHER" id="PTHR43156:SF2">
    <property type="entry name" value="STAGE II SPORULATION PROTEIN E"/>
    <property type="match status" value="1"/>
</dbReference>
<reference evidence="6 7" key="1">
    <citation type="submission" date="2011-05" db="EMBL/GenBank/DDBJ databases">
        <title>Complete sequence of chromosome of Frankia symbiont of Datisca glomerata.</title>
        <authorList>
            <consortium name="US DOE Joint Genome Institute"/>
            <person name="Lucas S."/>
            <person name="Han J."/>
            <person name="Lapidus A."/>
            <person name="Cheng J.-F."/>
            <person name="Goodwin L."/>
            <person name="Pitluck S."/>
            <person name="Peters L."/>
            <person name="Mikhailova N."/>
            <person name="Chertkov O."/>
            <person name="Teshima H."/>
            <person name="Han C."/>
            <person name="Tapia R."/>
            <person name="Land M."/>
            <person name="Hauser L."/>
            <person name="Kyrpides N."/>
            <person name="Ivanova N."/>
            <person name="Pagani I."/>
            <person name="Berry A."/>
            <person name="Pawlowski K."/>
            <person name="Persson T."/>
            <person name="Vanden Heuvel B."/>
            <person name="Benson D."/>
            <person name="Woyke T."/>
        </authorList>
    </citation>
    <scope>NUCLEOTIDE SEQUENCE [LARGE SCALE GENOMIC DNA]</scope>
    <source>
        <strain evidence="7">4085684</strain>
    </source>
</reference>
<accession>F8AW61</accession>
<evidence type="ECO:0000313" key="7">
    <source>
        <dbReference type="Proteomes" id="UP000001549"/>
    </source>
</evidence>
<dbReference type="SMART" id="SM00331">
    <property type="entry name" value="PP2C_SIG"/>
    <property type="match status" value="1"/>
</dbReference>
<dbReference type="InterPro" id="IPR003660">
    <property type="entry name" value="HAMP_dom"/>
</dbReference>
<dbReference type="HOGENOM" id="CLU_038562_0_0_11"/>
<feature type="domain" description="HAMP" evidence="5">
    <location>
        <begin position="161"/>
        <end position="213"/>
    </location>
</feature>
<proteinExistence type="predicted"/>
<dbReference type="Proteomes" id="UP000001549">
    <property type="component" value="Chromosome"/>
</dbReference>
<evidence type="ECO:0000259" key="5">
    <source>
        <dbReference type="PROSITE" id="PS50885"/>
    </source>
</evidence>
<dbReference type="GO" id="GO:0016791">
    <property type="term" value="F:phosphatase activity"/>
    <property type="evidence" value="ECO:0007669"/>
    <property type="project" value="TreeGrafter"/>
</dbReference>
<dbReference type="InterPro" id="IPR001932">
    <property type="entry name" value="PPM-type_phosphatase-like_dom"/>
</dbReference>
<dbReference type="RefSeq" id="WP_013875261.1">
    <property type="nucleotide sequence ID" value="NZ_CAAAGZ010000243.1"/>
</dbReference>
<dbReference type="PANTHER" id="PTHR43156">
    <property type="entry name" value="STAGE II SPORULATION PROTEIN E-RELATED"/>
    <property type="match status" value="1"/>
</dbReference>
<feature type="transmembrane region" description="Helical" evidence="4">
    <location>
        <begin position="132"/>
        <end position="159"/>
    </location>
</feature>
<dbReference type="InterPro" id="IPR036457">
    <property type="entry name" value="PPM-type-like_dom_sf"/>
</dbReference>
<dbReference type="AlphaFoldDB" id="F8AW61"/>
<evidence type="ECO:0000256" key="4">
    <source>
        <dbReference type="SAM" id="Phobius"/>
    </source>
</evidence>
<dbReference type="Pfam" id="PF07228">
    <property type="entry name" value="SpoIIE"/>
    <property type="match status" value="2"/>
</dbReference>
<dbReference type="KEGG" id="fsy:FsymDg_4117"/>
<dbReference type="SMART" id="SM00304">
    <property type="entry name" value="HAMP"/>
    <property type="match status" value="1"/>
</dbReference>